<dbReference type="SMART" id="SM00025">
    <property type="entry name" value="Pumilio"/>
    <property type="match status" value="7"/>
</dbReference>
<evidence type="ECO:0000313" key="7">
    <source>
        <dbReference type="EMBL" id="KAG2178048.1"/>
    </source>
</evidence>
<dbReference type="GO" id="GO:0003723">
    <property type="term" value="F:RNA binding"/>
    <property type="evidence" value="ECO:0007669"/>
    <property type="project" value="InterPro"/>
</dbReference>
<dbReference type="PROSITE" id="PS50302">
    <property type="entry name" value="PUM"/>
    <property type="match status" value="1"/>
</dbReference>
<dbReference type="GO" id="GO:0000480">
    <property type="term" value="P:endonucleolytic cleavage in 5'-ETS of tricistronic rRNA transcript (SSU-rRNA, 5.8S rRNA, LSU-rRNA)"/>
    <property type="evidence" value="ECO:0007669"/>
    <property type="project" value="TreeGrafter"/>
</dbReference>
<dbReference type="PANTHER" id="PTHR13102:SF0">
    <property type="entry name" value="NUCLEOLAR PROTEIN 9"/>
    <property type="match status" value="1"/>
</dbReference>
<dbReference type="PANTHER" id="PTHR13102">
    <property type="entry name" value="NUCLEOLAR PROTEIN 9"/>
    <property type="match status" value="1"/>
</dbReference>
<gene>
    <name evidence="7" type="ORF">INT43_003301</name>
</gene>
<dbReference type="GO" id="GO:0000472">
    <property type="term" value="P:endonucleolytic cleavage to generate mature 5'-end of SSU-rRNA from (SSU-rRNA, 5.8S rRNA, LSU-rRNA)"/>
    <property type="evidence" value="ECO:0007669"/>
    <property type="project" value="TreeGrafter"/>
</dbReference>
<dbReference type="Gene3D" id="1.25.10.10">
    <property type="entry name" value="Leucine-rich Repeat Variant"/>
    <property type="match status" value="2"/>
</dbReference>
<dbReference type="SUPFAM" id="SSF48371">
    <property type="entry name" value="ARM repeat"/>
    <property type="match status" value="2"/>
</dbReference>
<feature type="compositionally biased region" description="Basic residues" evidence="6">
    <location>
        <begin position="814"/>
        <end position="823"/>
    </location>
</feature>
<feature type="compositionally biased region" description="Basic and acidic residues" evidence="6">
    <location>
        <begin position="762"/>
        <end position="781"/>
    </location>
</feature>
<feature type="repeat" description="Pumilio" evidence="5">
    <location>
        <begin position="586"/>
        <end position="621"/>
    </location>
</feature>
<sequence length="823" mass="93637">MPREKRQGRTRGKKGKKDKEQEEVNDTGFENADYNNAMEVDAQQDSTGFQQDPNGFQQDSHNFERPRGYDPSQAFYGFLDADVQQYFKNVEQTLDDPPFETGQDQQLFVANIYSEVENKELILATDHSCSMVLEKLLKISSDFELRVFMDRLTGRYAELFTHRFASHVCQTLLTLSADIVEREARGESIPGPNEEAQKGKGEEVGVLLSMEQLVLSLCKELKPQVCTLISDQFASHVIRVLLYLLAGKRIDEENDVKGQLRSKKSQKYRNTNNNKDVKASTKASPTRVVPASFKAMLEELTKTLTSGLSETVVRTLAVHRVANPVLQLLLELQNDAEDGQKVNDMLVDRILWGIVSDETPGPNSDRDAWFETLLRDQVGSHLLEVVLKTISPSLYNKIFVTYFRNRLVKLCHHPVANFVVQQLFVNARTSVQLELMVEETVSGFADYLKFGKVGVIRSLVDACVRLKACEKQVVAGLCDAFGTHSPTERKDFINCVIRMWPYQQWIYASDEEKTSLKKFHLQGSLIIQTLMKLPEEHNNIVVSSFLAQPQDVTYRWIFDPTGSRVYESILGSPNTNLKIKKKILRNLEDKYHEISMDKFGSHIMDQCWKVADIDMKAKIAQDLVNHEYDLSKNFFGKYILRNCNIDHFKRKREEWEEKEKGIERKKEMFKDIIGDAALISSQPAGANIPANPNLQDLGFGDGVSQETSTASKDKKKKKKKSVNDHSKSLLLDGETQNEVEAGMDDIDKVFKKKKKGASSSSKKHDDEATENHAPEKKDTPKDLLNVLDAIDATNKSKSKKKKRSKDKDGDEEKKKKKKRKFEA</sequence>
<dbReference type="AlphaFoldDB" id="A0A8H7PQJ0"/>
<dbReference type="GO" id="GO:0000056">
    <property type="term" value="P:ribosomal small subunit export from nucleus"/>
    <property type="evidence" value="ECO:0007669"/>
    <property type="project" value="TreeGrafter"/>
</dbReference>
<feature type="region of interest" description="Disordered" evidence="6">
    <location>
        <begin position="684"/>
        <end position="736"/>
    </location>
</feature>
<dbReference type="OrthoDB" id="392571at2759"/>
<evidence type="ECO:0000256" key="3">
    <source>
        <dbReference type="ARBA" id="ARBA00030932"/>
    </source>
</evidence>
<dbReference type="GO" id="GO:0005730">
    <property type="term" value="C:nucleolus"/>
    <property type="evidence" value="ECO:0007669"/>
    <property type="project" value="TreeGrafter"/>
</dbReference>
<dbReference type="InterPro" id="IPR001313">
    <property type="entry name" value="Pumilio_RNA-bd_rpt"/>
</dbReference>
<dbReference type="GO" id="GO:0030686">
    <property type="term" value="C:90S preribosome"/>
    <property type="evidence" value="ECO:0007669"/>
    <property type="project" value="TreeGrafter"/>
</dbReference>
<organism evidence="7 8">
    <name type="scientific">Mortierella isabellina</name>
    <name type="common">Filamentous fungus</name>
    <name type="synonym">Umbelopsis isabellina</name>
    <dbReference type="NCBI Taxonomy" id="91625"/>
    <lineage>
        <taxon>Eukaryota</taxon>
        <taxon>Fungi</taxon>
        <taxon>Fungi incertae sedis</taxon>
        <taxon>Mucoromycota</taxon>
        <taxon>Mucoromycotina</taxon>
        <taxon>Umbelopsidomycetes</taxon>
        <taxon>Umbelopsidales</taxon>
        <taxon>Umbelopsidaceae</taxon>
        <taxon>Umbelopsis</taxon>
    </lineage>
</organism>
<evidence type="ECO:0000256" key="4">
    <source>
        <dbReference type="ARBA" id="ARBA00031929"/>
    </source>
</evidence>
<dbReference type="InterPro" id="IPR040000">
    <property type="entry name" value="NOP9"/>
</dbReference>
<dbReference type="GO" id="GO:0000447">
    <property type="term" value="P:endonucleolytic cleavage in ITS1 to separate SSU-rRNA from 5.8S rRNA and LSU-rRNA from tricistronic rRNA transcript (SSU-rRNA, 5.8S rRNA, LSU-rRNA)"/>
    <property type="evidence" value="ECO:0007669"/>
    <property type="project" value="TreeGrafter"/>
</dbReference>
<feature type="region of interest" description="Disordered" evidence="6">
    <location>
        <begin position="256"/>
        <end position="283"/>
    </location>
</feature>
<feature type="region of interest" description="Disordered" evidence="6">
    <location>
        <begin position="751"/>
        <end position="823"/>
    </location>
</feature>
<comment type="caution">
    <text evidence="7">The sequence shown here is derived from an EMBL/GenBank/DDBJ whole genome shotgun (WGS) entry which is preliminary data.</text>
</comment>
<keyword evidence="2" id="KW-0677">Repeat</keyword>
<name>A0A8H7PQJ0_MORIS</name>
<evidence type="ECO:0000256" key="1">
    <source>
        <dbReference type="ARBA" id="ARBA00016427"/>
    </source>
</evidence>
<reference evidence="7" key="1">
    <citation type="submission" date="2020-12" db="EMBL/GenBank/DDBJ databases">
        <title>Metabolic potential, ecology and presence of endohyphal bacteria is reflected in genomic diversity of Mucoromycotina.</title>
        <authorList>
            <person name="Muszewska A."/>
            <person name="Okrasinska A."/>
            <person name="Steczkiewicz K."/>
            <person name="Drgas O."/>
            <person name="Orlowska M."/>
            <person name="Perlinska-Lenart U."/>
            <person name="Aleksandrzak-Piekarczyk T."/>
            <person name="Szatraj K."/>
            <person name="Zielenkiewicz U."/>
            <person name="Pilsyk S."/>
            <person name="Malc E."/>
            <person name="Mieczkowski P."/>
            <person name="Kruszewska J.S."/>
            <person name="Biernat P."/>
            <person name="Pawlowska J."/>
        </authorList>
    </citation>
    <scope>NUCLEOTIDE SEQUENCE</scope>
    <source>
        <strain evidence="7">WA0000067209</strain>
    </source>
</reference>
<feature type="region of interest" description="Disordered" evidence="6">
    <location>
        <begin position="1"/>
        <end position="59"/>
    </location>
</feature>
<dbReference type="Pfam" id="PF22493">
    <property type="entry name" value="PUF_NOP9"/>
    <property type="match status" value="1"/>
</dbReference>
<evidence type="ECO:0000256" key="6">
    <source>
        <dbReference type="SAM" id="MobiDB-lite"/>
    </source>
</evidence>
<feature type="compositionally biased region" description="Polar residues" evidence="6">
    <location>
        <begin position="43"/>
        <end position="59"/>
    </location>
</feature>
<dbReference type="Proteomes" id="UP000654370">
    <property type="component" value="Unassembled WGS sequence"/>
</dbReference>
<dbReference type="InterPro" id="IPR016024">
    <property type="entry name" value="ARM-type_fold"/>
</dbReference>
<keyword evidence="8" id="KW-1185">Reference proteome</keyword>
<evidence type="ECO:0000256" key="5">
    <source>
        <dbReference type="PROSITE-ProRule" id="PRU00317"/>
    </source>
</evidence>
<proteinExistence type="predicted"/>
<feature type="compositionally biased region" description="Polar residues" evidence="6">
    <location>
        <begin position="684"/>
        <end position="694"/>
    </location>
</feature>
<dbReference type="EMBL" id="JAEPQZ010000008">
    <property type="protein sequence ID" value="KAG2178048.1"/>
    <property type="molecule type" value="Genomic_DNA"/>
</dbReference>
<protein>
    <recommendedName>
        <fullName evidence="1">Nucleolar protein 9</fullName>
    </recommendedName>
    <alternativeName>
        <fullName evidence="3 4">Pumilio domain-containing protein NOP9</fullName>
    </alternativeName>
</protein>
<dbReference type="GO" id="GO:0030688">
    <property type="term" value="C:preribosome, small subunit precursor"/>
    <property type="evidence" value="ECO:0007669"/>
    <property type="project" value="TreeGrafter"/>
</dbReference>
<accession>A0A8H7PQJ0</accession>
<evidence type="ECO:0000313" key="8">
    <source>
        <dbReference type="Proteomes" id="UP000654370"/>
    </source>
</evidence>
<dbReference type="InterPro" id="IPR011989">
    <property type="entry name" value="ARM-like"/>
</dbReference>
<evidence type="ECO:0000256" key="2">
    <source>
        <dbReference type="ARBA" id="ARBA00022737"/>
    </source>
</evidence>